<dbReference type="GO" id="GO:0009252">
    <property type="term" value="P:peptidoglycan biosynthetic process"/>
    <property type="evidence" value="ECO:0007669"/>
    <property type="project" value="UniProtKB-UniPathway"/>
</dbReference>
<dbReference type="Pfam" id="PF02875">
    <property type="entry name" value="Mur_ligase_C"/>
    <property type="match status" value="1"/>
</dbReference>
<comment type="caution">
    <text evidence="5">The sequence shown here is derived from an EMBL/GenBank/DDBJ whole genome shotgun (WGS) entry which is preliminary data.</text>
</comment>
<feature type="domain" description="Mur ligase C-terminal" evidence="3">
    <location>
        <begin position="279"/>
        <end position="393"/>
    </location>
</feature>
<dbReference type="GO" id="GO:0005737">
    <property type="term" value="C:cytoplasm"/>
    <property type="evidence" value="ECO:0007669"/>
    <property type="project" value="UniProtKB-SubCell"/>
</dbReference>
<dbReference type="SUPFAM" id="SSF53244">
    <property type="entry name" value="MurD-like peptide ligases, peptide-binding domain"/>
    <property type="match status" value="1"/>
</dbReference>
<comment type="similarity">
    <text evidence="1">Belongs to the MurCDEF family. MurE subfamily.</text>
</comment>
<dbReference type="GO" id="GO:0008360">
    <property type="term" value="P:regulation of cell shape"/>
    <property type="evidence" value="ECO:0007669"/>
    <property type="project" value="UniProtKB-KW"/>
</dbReference>
<keyword evidence="2" id="KW-0961">Cell wall biogenesis/degradation</keyword>
<dbReference type="PANTHER" id="PTHR23135">
    <property type="entry name" value="MUR LIGASE FAMILY MEMBER"/>
    <property type="match status" value="1"/>
</dbReference>
<dbReference type="AlphaFoldDB" id="A0A1G2QEC8"/>
<dbReference type="GO" id="GO:0051301">
    <property type="term" value="P:cell division"/>
    <property type="evidence" value="ECO:0007669"/>
    <property type="project" value="UniProtKB-KW"/>
</dbReference>
<evidence type="ECO:0000256" key="2">
    <source>
        <dbReference type="RuleBase" id="RU004135"/>
    </source>
</evidence>
<dbReference type="GO" id="GO:0071555">
    <property type="term" value="P:cell wall organization"/>
    <property type="evidence" value="ECO:0007669"/>
    <property type="project" value="UniProtKB-KW"/>
</dbReference>
<dbReference type="PANTHER" id="PTHR23135:SF4">
    <property type="entry name" value="UDP-N-ACETYLMURAMOYL-L-ALANYL-D-GLUTAMATE--2,6-DIAMINOPIMELATE LIGASE MURE HOMOLOG, CHLOROPLASTIC"/>
    <property type="match status" value="1"/>
</dbReference>
<comment type="pathway">
    <text evidence="2">Cell wall biogenesis; peptidoglycan biosynthesis.</text>
</comment>
<dbReference type="EMBL" id="MHTJ01000002">
    <property type="protein sequence ID" value="OHA58914.1"/>
    <property type="molecule type" value="Genomic_DNA"/>
</dbReference>
<gene>
    <name evidence="5" type="ORF">A2571_00855</name>
</gene>
<dbReference type="Pfam" id="PF08245">
    <property type="entry name" value="Mur_ligase_M"/>
    <property type="match status" value="1"/>
</dbReference>
<keyword evidence="2" id="KW-0131">Cell cycle</keyword>
<evidence type="ECO:0000313" key="6">
    <source>
        <dbReference type="Proteomes" id="UP000177043"/>
    </source>
</evidence>
<keyword evidence="2" id="KW-0132">Cell division</keyword>
<dbReference type="SUPFAM" id="SSF53623">
    <property type="entry name" value="MurD-like peptide ligases, catalytic domain"/>
    <property type="match status" value="1"/>
</dbReference>
<dbReference type="InterPro" id="IPR036565">
    <property type="entry name" value="Mur-like_cat_sf"/>
</dbReference>
<comment type="subcellular location">
    <subcellularLocation>
        <location evidence="2">Cytoplasm</location>
    </subcellularLocation>
</comment>
<dbReference type="InterPro" id="IPR013221">
    <property type="entry name" value="Mur_ligase_cen"/>
</dbReference>
<dbReference type="Gene3D" id="3.40.1190.10">
    <property type="entry name" value="Mur-like, catalytic domain"/>
    <property type="match status" value="1"/>
</dbReference>
<sequence length="430" mass="47762">MGKIKNIIKKIVPTWVFSIYHWKLALLGALIYRFPARHIKVVAVTGTKGKSSTTELVSAILEEAGFKTALVSTVRFKIGNESRPNRLKMTTPGRFTLQKLIREAVDAHCDYIVLEISSEATKQFRHKFIALDALLVTNLSPEHIESHGSFAKYKEAKLKIAHALATSWKPNKVLVTNGDDPALDDFRKINIATKLESHLAEAEPHALLVDGLFFTYAGQKIQTKLVGEFNLYNILLAITYAKSQNIGPDKIKQAIEKFSGIPGRLEQVTPTDPTLARLQDFKVIVDYAHTADSLQKVYEIYKDHKIIAVLGGTGGGRDSDRRQIMGGLADKYASLVIITDEDPYDENPEQIATQVASGVTHTPKEIIMERRLAIRKAIEKAETGSVIIITGKGTDPYIMRANGAKEPWSDAEVARSELTSFLQQKVKVDE</sequence>
<evidence type="ECO:0000259" key="4">
    <source>
        <dbReference type="Pfam" id="PF08245"/>
    </source>
</evidence>
<feature type="domain" description="Mur ligase central" evidence="4">
    <location>
        <begin position="44"/>
        <end position="240"/>
    </location>
</feature>
<evidence type="ECO:0008006" key="7">
    <source>
        <dbReference type="Google" id="ProtNLM"/>
    </source>
</evidence>
<dbReference type="GO" id="GO:0005524">
    <property type="term" value="F:ATP binding"/>
    <property type="evidence" value="ECO:0007669"/>
    <property type="project" value="InterPro"/>
</dbReference>
<reference evidence="5 6" key="1">
    <citation type="journal article" date="2016" name="Nat. Commun.">
        <title>Thousands of microbial genomes shed light on interconnected biogeochemical processes in an aquifer system.</title>
        <authorList>
            <person name="Anantharaman K."/>
            <person name="Brown C.T."/>
            <person name="Hug L.A."/>
            <person name="Sharon I."/>
            <person name="Castelle C.J."/>
            <person name="Probst A.J."/>
            <person name="Thomas B.C."/>
            <person name="Singh A."/>
            <person name="Wilkins M.J."/>
            <person name="Karaoz U."/>
            <person name="Brodie E.L."/>
            <person name="Williams K.H."/>
            <person name="Hubbard S.S."/>
            <person name="Banfield J.F."/>
        </authorList>
    </citation>
    <scope>NUCLEOTIDE SEQUENCE [LARGE SCALE GENOMIC DNA]</scope>
</reference>
<dbReference type="NCBIfam" id="TIGR01085">
    <property type="entry name" value="murE"/>
    <property type="match status" value="1"/>
</dbReference>
<accession>A0A1G2QEC8</accession>
<keyword evidence="2" id="KW-0133">Cell shape</keyword>
<dbReference type="STRING" id="1802438.A2571_00855"/>
<evidence type="ECO:0000259" key="3">
    <source>
        <dbReference type="Pfam" id="PF02875"/>
    </source>
</evidence>
<protein>
    <recommendedName>
        <fullName evidence="7">UDP-N-acetylmuramoyl-L-alanyl-D-glutamate--2, 6-diaminopimelate ligase</fullName>
    </recommendedName>
</protein>
<dbReference type="InterPro" id="IPR004101">
    <property type="entry name" value="Mur_ligase_C"/>
</dbReference>
<evidence type="ECO:0000256" key="1">
    <source>
        <dbReference type="ARBA" id="ARBA00005898"/>
    </source>
</evidence>
<dbReference type="InterPro" id="IPR005761">
    <property type="entry name" value="UDP-N-AcMur-Glu-dNH2Pim_ligase"/>
</dbReference>
<dbReference type="UniPathway" id="UPA00219"/>
<name>A0A1G2QEC8_9BACT</name>
<dbReference type="Proteomes" id="UP000177043">
    <property type="component" value="Unassembled WGS sequence"/>
</dbReference>
<proteinExistence type="inferred from homology"/>
<evidence type="ECO:0000313" key="5">
    <source>
        <dbReference type="EMBL" id="OHA58914.1"/>
    </source>
</evidence>
<dbReference type="GO" id="GO:0016881">
    <property type="term" value="F:acid-amino acid ligase activity"/>
    <property type="evidence" value="ECO:0007669"/>
    <property type="project" value="InterPro"/>
</dbReference>
<dbReference type="InterPro" id="IPR036615">
    <property type="entry name" value="Mur_ligase_C_dom_sf"/>
</dbReference>
<organism evidence="5 6">
    <name type="scientific">Candidatus Vogelbacteria bacterium RIFOXYD1_FULL_44_32</name>
    <dbReference type="NCBI Taxonomy" id="1802438"/>
    <lineage>
        <taxon>Bacteria</taxon>
        <taxon>Candidatus Vogeliibacteriota</taxon>
    </lineage>
</organism>
<dbReference type="Gene3D" id="3.90.190.20">
    <property type="entry name" value="Mur ligase, C-terminal domain"/>
    <property type="match status" value="1"/>
</dbReference>
<keyword evidence="2" id="KW-0573">Peptidoglycan synthesis</keyword>